<sequence length="156" mass="17737">MRRRSLHNLKVATVQQEDTHGCGVACLAMIAATNYPIARNTFQRLGFGVKRGNKPAFSSNFSELMSGLREHGISCEMKRWRGWEHHPEDSLCILKVANGRKNSWHWVVTEPHSEFQVVIHDPDIAQLSYMKPPAGESGWPFDAFEPFGYFIRILPG</sequence>
<dbReference type="GO" id="GO:0006508">
    <property type="term" value="P:proteolysis"/>
    <property type="evidence" value="ECO:0007669"/>
    <property type="project" value="InterPro"/>
</dbReference>
<reference evidence="2 3" key="1">
    <citation type="submission" date="2017-05" db="EMBL/GenBank/DDBJ databases">
        <authorList>
            <person name="Song R."/>
            <person name="Chenine A.L."/>
            <person name="Ruprecht R.M."/>
        </authorList>
    </citation>
    <scope>NUCLEOTIDE SEQUENCE [LARGE SCALE GENOMIC DNA]</scope>
    <source>
        <strain evidence="2 3">S567_C10_BS</strain>
    </source>
</reference>
<dbReference type="GO" id="GO:0005524">
    <property type="term" value="F:ATP binding"/>
    <property type="evidence" value="ECO:0007669"/>
    <property type="project" value="InterPro"/>
</dbReference>
<dbReference type="Proteomes" id="UP000194857">
    <property type="component" value="Unassembled WGS sequence"/>
</dbReference>
<evidence type="ECO:0000313" key="2">
    <source>
        <dbReference type="EMBL" id="OTI62983.1"/>
    </source>
</evidence>
<dbReference type="RefSeq" id="WP_083196211.1">
    <property type="nucleotide sequence ID" value="NZ_NFFZ01000004.1"/>
</dbReference>
<evidence type="ECO:0000313" key="3">
    <source>
        <dbReference type="Proteomes" id="UP000194857"/>
    </source>
</evidence>
<proteinExistence type="predicted"/>
<dbReference type="AlphaFoldDB" id="A0A241XR58"/>
<dbReference type="Pfam" id="PF03412">
    <property type="entry name" value="Peptidase_C39"/>
    <property type="match status" value="1"/>
</dbReference>
<comment type="caution">
    <text evidence="2">The sequence shown here is derived from an EMBL/GenBank/DDBJ whole genome shotgun (WGS) entry which is preliminary data.</text>
</comment>
<gene>
    <name evidence="2" type="ORF">CAZ10_09035</name>
</gene>
<name>A0A241XR58_PSEAI</name>
<protein>
    <recommendedName>
        <fullName evidence="1">Peptidase C39 domain-containing protein</fullName>
    </recommendedName>
</protein>
<dbReference type="GO" id="GO:0016020">
    <property type="term" value="C:membrane"/>
    <property type="evidence" value="ECO:0007669"/>
    <property type="project" value="InterPro"/>
</dbReference>
<dbReference type="EMBL" id="NFFZ01000004">
    <property type="protein sequence ID" value="OTI62983.1"/>
    <property type="molecule type" value="Genomic_DNA"/>
</dbReference>
<feature type="domain" description="Peptidase C39" evidence="1">
    <location>
        <begin position="11"/>
        <end position="128"/>
    </location>
</feature>
<accession>A0A241XR58</accession>
<dbReference type="Gene3D" id="3.90.70.10">
    <property type="entry name" value="Cysteine proteinases"/>
    <property type="match status" value="1"/>
</dbReference>
<dbReference type="GO" id="GO:0008233">
    <property type="term" value="F:peptidase activity"/>
    <property type="evidence" value="ECO:0007669"/>
    <property type="project" value="InterPro"/>
</dbReference>
<organism evidence="2 3">
    <name type="scientific">Pseudomonas aeruginosa</name>
    <dbReference type="NCBI Taxonomy" id="287"/>
    <lineage>
        <taxon>Bacteria</taxon>
        <taxon>Pseudomonadati</taxon>
        <taxon>Pseudomonadota</taxon>
        <taxon>Gammaproteobacteria</taxon>
        <taxon>Pseudomonadales</taxon>
        <taxon>Pseudomonadaceae</taxon>
        <taxon>Pseudomonas</taxon>
    </lineage>
</organism>
<dbReference type="InterPro" id="IPR005074">
    <property type="entry name" value="Peptidase_C39"/>
</dbReference>
<evidence type="ECO:0000259" key="1">
    <source>
        <dbReference type="Pfam" id="PF03412"/>
    </source>
</evidence>